<evidence type="ECO:0000313" key="2">
    <source>
        <dbReference type="Proteomes" id="UP000243739"/>
    </source>
</evidence>
<dbReference type="Proteomes" id="UP000243739">
    <property type="component" value="Unassembled WGS sequence"/>
</dbReference>
<dbReference type="RefSeq" id="WP_069655954.1">
    <property type="nucleotide sequence ID" value="NZ_MIJF01000006.1"/>
</dbReference>
<proteinExistence type="predicted"/>
<dbReference type="EMBL" id="MIJF01000006">
    <property type="protein sequence ID" value="OEG00140.1"/>
    <property type="molecule type" value="Genomic_DNA"/>
</dbReference>
<organism evidence="1 2">
    <name type="scientific">Vulcanibacillus modesticaldus</name>
    <dbReference type="NCBI Taxonomy" id="337097"/>
    <lineage>
        <taxon>Bacteria</taxon>
        <taxon>Bacillati</taxon>
        <taxon>Bacillota</taxon>
        <taxon>Bacilli</taxon>
        <taxon>Bacillales</taxon>
        <taxon>Bacillaceae</taxon>
        <taxon>Vulcanibacillus</taxon>
    </lineage>
</organism>
<protein>
    <submittedName>
        <fullName evidence="1">Uncharacterized protein</fullName>
    </submittedName>
</protein>
<evidence type="ECO:0000313" key="1">
    <source>
        <dbReference type="EMBL" id="OEG00140.1"/>
    </source>
</evidence>
<dbReference type="OrthoDB" id="2657408at2"/>
<gene>
    <name evidence="1" type="ORF">BHF71_05930</name>
</gene>
<dbReference type="AlphaFoldDB" id="A0A1D2YWP9"/>
<accession>A0A1D2YWP9</accession>
<name>A0A1D2YWP9_9BACI</name>
<reference evidence="1 2" key="1">
    <citation type="submission" date="2016-09" db="EMBL/GenBank/DDBJ databases">
        <title>Draft genome sequence for the type strain of Vulcanibacillus modesticaldus BR, a strictly anaerobic, moderately thermophilic, and nitrate-reducing bacterium from deep sea-hydrothermal vents of the Mid-Atlantic Ridge.</title>
        <authorList>
            <person name="Abin C.A."/>
            <person name="Hollibaugh J.T."/>
        </authorList>
    </citation>
    <scope>NUCLEOTIDE SEQUENCE [LARGE SCALE GENOMIC DNA]</scope>
    <source>
        <strain evidence="1 2">BR</strain>
    </source>
</reference>
<sequence>MYVKKENLDAIEEFSNLLFSQYNIRSVKELTSTQKEEAKEMLRSSTTYTEKAIEAIVEKGIGLPAVPPPERNVIDISVPLRNDYDRINEVDENGNYIWSDEDIYAYLNSMYPSGDERYPSFPLEIEYFNKKYPLDFKAIREFGVIKWGRPEDVSEVTRFTNDYDETTEEWRFLGLSRDLYVVNNPNFPPDTNGVNPNVYLRNFINEPWEKWNTIVNYKFRPRRENYWMDSNFNNFRTNYWNLYPIDKYKELGMVSESNFEKHQLDLNKRNRIFLVETPPSHINLGMATEWHGNNGRYYDSFVLTMNVLTYDFELVDLNMDSNGLITI</sequence>
<keyword evidence="2" id="KW-1185">Reference proteome</keyword>
<comment type="caution">
    <text evidence="1">The sequence shown here is derived from an EMBL/GenBank/DDBJ whole genome shotgun (WGS) entry which is preliminary data.</text>
</comment>